<sequence>MEDSPVIEEWFPVTFKATEPNWIQTEPKWNQSLANKRMEVKKSHTEIYEPDQTKIKGKEEKKKGNVFSTFF</sequence>
<gene>
    <name evidence="1" type="ORF">PHAVU_008G075700g</name>
</gene>
<dbReference type="Gramene" id="ESW11985">
    <property type="protein sequence ID" value="ESW11985"/>
    <property type="gene ID" value="PHAVU_008G075700g"/>
</dbReference>
<keyword evidence="2" id="KW-1185">Reference proteome</keyword>
<organism evidence="1 2">
    <name type="scientific">Phaseolus vulgaris</name>
    <name type="common">Kidney bean</name>
    <name type="synonym">French bean</name>
    <dbReference type="NCBI Taxonomy" id="3885"/>
    <lineage>
        <taxon>Eukaryota</taxon>
        <taxon>Viridiplantae</taxon>
        <taxon>Streptophyta</taxon>
        <taxon>Embryophyta</taxon>
        <taxon>Tracheophyta</taxon>
        <taxon>Spermatophyta</taxon>
        <taxon>Magnoliopsida</taxon>
        <taxon>eudicotyledons</taxon>
        <taxon>Gunneridae</taxon>
        <taxon>Pentapetalae</taxon>
        <taxon>rosids</taxon>
        <taxon>fabids</taxon>
        <taxon>Fabales</taxon>
        <taxon>Fabaceae</taxon>
        <taxon>Papilionoideae</taxon>
        <taxon>50 kb inversion clade</taxon>
        <taxon>NPAAA clade</taxon>
        <taxon>indigoferoid/millettioid clade</taxon>
        <taxon>Phaseoleae</taxon>
        <taxon>Phaseolus</taxon>
    </lineage>
</organism>
<proteinExistence type="predicted"/>
<protein>
    <submittedName>
        <fullName evidence="1">Uncharacterized protein</fullName>
    </submittedName>
</protein>
<evidence type="ECO:0000313" key="1">
    <source>
        <dbReference type="EMBL" id="ESW11986.1"/>
    </source>
</evidence>
<reference evidence="1" key="1">
    <citation type="submission" date="2013-04" db="EMBL/GenBank/DDBJ databases">
        <authorList>
            <person name="Schmutz J."/>
            <person name="McClean P."/>
            <person name="Shu S."/>
            <person name="Cregan P."/>
            <person name="Rokhsar D."/>
            <person name="Jackson S."/>
        </authorList>
    </citation>
    <scope>NUCLEOTIDE SEQUENCE</scope>
</reference>
<dbReference type="EMBL" id="CM002295">
    <property type="protein sequence ID" value="ESW11986.1"/>
    <property type="molecule type" value="Genomic_DNA"/>
</dbReference>
<accession>V7B682</accession>
<reference evidence="2" key="2">
    <citation type="journal article" date="2014" name="Nat. Genet.">
        <title>A reference genome for common bean and genome-wide analysis of dual domestications.</title>
        <authorList>
            <person name="Schmutz J."/>
            <person name="McClean P.E."/>
            <person name="Mamidi S."/>
            <person name="Wu G.A."/>
            <person name="Cannon S.B."/>
            <person name="Grimwood J."/>
            <person name="Jenkins J."/>
            <person name="Shu S."/>
            <person name="Song Q."/>
            <person name="Chavarro C."/>
            <person name="Torres-Torres M."/>
            <person name="Geffroy V."/>
            <person name="Moghaddam S.M."/>
            <person name="Gao D."/>
            <person name="Abernathy B."/>
            <person name="Barry K."/>
            <person name="Blair M."/>
            <person name="Brick M.A."/>
            <person name="Chovatia M."/>
            <person name="Gepts P."/>
            <person name="Goodstein D.M."/>
            <person name="Gonzales M."/>
            <person name="Hellsten U."/>
            <person name="Hyten D.L."/>
            <person name="Jia G."/>
            <person name="Kelly J.D."/>
            <person name="Kudrna D."/>
            <person name="Lee R."/>
            <person name="Richard M.M."/>
            <person name="Miklas P.N."/>
            <person name="Osorno J.M."/>
            <person name="Rodrigues J."/>
            <person name="Thareau V."/>
            <person name="Urrea C.A."/>
            <person name="Wang M."/>
            <person name="Yu Y."/>
            <person name="Zhang M."/>
            <person name="Wing R.A."/>
            <person name="Cregan P.B."/>
            <person name="Rokhsar D.S."/>
            <person name="Jackson S.A."/>
        </authorList>
    </citation>
    <scope>NUCLEOTIDE SEQUENCE [LARGE SCALE GENOMIC DNA]</scope>
    <source>
        <strain evidence="2">cv. G19833</strain>
    </source>
</reference>
<dbReference type="Proteomes" id="UP000000226">
    <property type="component" value="Chromosome 8"/>
</dbReference>
<evidence type="ECO:0000313" key="2">
    <source>
        <dbReference type="Proteomes" id="UP000000226"/>
    </source>
</evidence>
<dbReference type="Gramene" id="ESW11986">
    <property type="protein sequence ID" value="ESW11986"/>
    <property type="gene ID" value="PHAVU_008G075700g"/>
</dbReference>
<dbReference type="AlphaFoldDB" id="V7B682"/>
<dbReference type="EMBL" id="CM002295">
    <property type="protein sequence ID" value="ESW11985.1"/>
    <property type="molecule type" value="Genomic_DNA"/>
</dbReference>
<name>V7B682_PHAVU</name>